<feature type="region of interest" description="Disordered" evidence="16">
    <location>
        <begin position="569"/>
        <end position="640"/>
    </location>
</feature>
<feature type="compositionally biased region" description="Polar residues" evidence="16">
    <location>
        <begin position="832"/>
        <end position="844"/>
    </location>
</feature>
<dbReference type="GO" id="GO:0005634">
    <property type="term" value="C:nucleus"/>
    <property type="evidence" value="ECO:0007669"/>
    <property type="project" value="UniProtKB-SubCell"/>
</dbReference>
<dbReference type="EMBL" id="JAINDJ010000005">
    <property type="protein sequence ID" value="KAG9445824.1"/>
    <property type="molecule type" value="Genomic_DNA"/>
</dbReference>
<evidence type="ECO:0000256" key="2">
    <source>
        <dbReference type="ARBA" id="ARBA00001946"/>
    </source>
</evidence>
<keyword evidence="20" id="KW-1185">Reference proteome</keyword>
<dbReference type="CDD" id="cd17729">
    <property type="entry name" value="BRCT_CTDP1"/>
    <property type="match status" value="1"/>
</dbReference>
<evidence type="ECO:0000256" key="6">
    <source>
        <dbReference type="ARBA" id="ARBA00022723"/>
    </source>
</evidence>
<dbReference type="InterPro" id="IPR039189">
    <property type="entry name" value="Fcp1"/>
</dbReference>
<feature type="compositionally biased region" description="Polar residues" evidence="16">
    <location>
        <begin position="586"/>
        <end position="595"/>
    </location>
</feature>
<dbReference type="Pfam" id="PF03031">
    <property type="entry name" value="NIF"/>
    <property type="match status" value="1"/>
</dbReference>
<evidence type="ECO:0000256" key="16">
    <source>
        <dbReference type="SAM" id="MobiDB-lite"/>
    </source>
</evidence>
<dbReference type="EC" id="3.1.3.16" evidence="4"/>
<comment type="cofactor">
    <cofactor evidence="2">
        <name>Mg(2+)</name>
        <dbReference type="ChEBI" id="CHEBI:18420"/>
    </cofactor>
</comment>
<evidence type="ECO:0000256" key="11">
    <source>
        <dbReference type="ARBA" id="ARBA00023163"/>
    </source>
</evidence>
<dbReference type="InterPro" id="IPR057473">
    <property type="entry name" value="ARM_CPL3"/>
</dbReference>
<evidence type="ECO:0000256" key="8">
    <source>
        <dbReference type="ARBA" id="ARBA00022801"/>
    </source>
</evidence>
<dbReference type="Gene3D" id="1.25.40.10">
    <property type="entry name" value="Tetratricopeptide repeat domain"/>
    <property type="match status" value="2"/>
</dbReference>
<evidence type="ECO:0000256" key="10">
    <source>
        <dbReference type="ARBA" id="ARBA00023015"/>
    </source>
</evidence>
<dbReference type="InterPro" id="IPR036420">
    <property type="entry name" value="BRCT_dom_sf"/>
</dbReference>
<evidence type="ECO:0000259" key="18">
    <source>
        <dbReference type="PROSITE" id="PS50969"/>
    </source>
</evidence>
<dbReference type="PANTHER" id="PTHR23081:SF2">
    <property type="entry name" value="RNA POLYMERASE II C-TERMINAL DOMAIN PHOSPHATASE-LIKE 3"/>
    <property type="match status" value="1"/>
</dbReference>
<dbReference type="CDD" id="cd07521">
    <property type="entry name" value="HAD_FCP1-like"/>
    <property type="match status" value="1"/>
</dbReference>
<comment type="subcellular location">
    <subcellularLocation>
        <location evidence="3">Nucleus</location>
    </subcellularLocation>
</comment>
<proteinExistence type="predicted"/>
<dbReference type="Pfam" id="PF01535">
    <property type="entry name" value="PPR"/>
    <property type="match status" value="1"/>
</dbReference>
<keyword evidence="9" id="KW-0694">RNA-binding</keyword>
<dbReference type="InterPro" id="IPR036412">
    <property type="entry name" value="HAD-like_sf"/>
</dbReference>
<feature type="compositionally biased region" description="Acidic residues" evidence="16">
    <location>
        <begin position="523"/>
        <end position="533"/>
    </location>
</feature>
<evidence type="ECO:0000256" key="5">
    <source>
        <dbReference type="ARBA" id="ARBA00022491"/>
    </source>
</evidence>
<dbReference type="NCBIfam" id="TIGR02250">
    <property type="entry name" value="FCP1_euk"/>
    <property type="match status" value="1"/>
</dbReference>
<keyword evidence="12" id="KW-0539">Nucleus</keyword>
<feature type="region of interest" description="Disordered" evidence="16">
    <location>
        <begin position="926"/>
        <end position="951"/>
    </location>
</feature>
<gene>
    <name evidence="19" type="ORF">H6P81_011952</name>
</gene>
<dbReference type="PROSITE" id="PS50172">
    <property type="entry name" value="BRCT"/>
    <property type="match status" value="1"/>
</dbReference>
<keyword evidence="7" id="KW-0677">Repeat</keyword>
<feature type="domain" description="BRCT" evidence="17">
    <location>
        <begin position="1212"/>
        <end position="1287"/>
    </location>
</feature>
<dbReference type="NCBIfam" id="TIGR00756">
    <property type="entry name" value="PPR"/>
    <property type="match status" value="1"/>
</dbReference>
<dbReference type="GO" id="GO:0003723">
    <property type="term" value="F:RNA binding"/>
    <property type="evidence" value="ECO:0007669"/>
    <property type="project" value="UniProtKB-KW"/>
</dbReference>
<feature type="compositionally biased region" description="Polar residues" evidence="16">
    <location>
        <begin position="931"/>
        <end position="943"/>
    </location>
</feature>
<dbReference type="Pfam" id="PF00533">
    <property type="entry name" value="BRCT"/>
    <property type="match status" value="1"/>
</dbReference>
<keyword evidence="6" id="KW-0479">Metal-binding</keyword>
<keyword evidence="5" id="KW-0678">Repressor</keyword>
<name>A0AAV7EC36_ARIFI</name>
<dbReference type="InterPro" id="IPR011990">
    <property type="entry name" value="TPR-like_helical_dom_sf"/>
</dbReference>
<evidence type="ECO:0000256" key="1">
    <source>
        <dbReference type="ARBA" id="ARBA00001936"/>
    </source>
</evidence>
<comment type="caution">
    <text evidence="19">The sequence shown here is derived from an EMBL/GenBank/DDBJ whole genome shotgun (WGS) entry which is preliminary data.</text>
</comment>
<dbReference type="InterPro" id="IPR023214">
    <property type="entry name" value="HAD_sf"/>
</dbReference>
<dbReference type="InterPro" id="IPR002885">
    <property type="entry name" value="PPR_rpt"/>
</dbReference>
<organism evidence="19 20">
    <name type="scientific">Aristolochia fimbriata</name>
    <name type="common">White veined hardy Dutchman's pipe vine</name>
    <dbReference type="NCBI Taxonomy" id="158543"/>
    <lineage>
        <taxon>Eukaryota</taxon>
        <taxon>Viridiplantae</taxon>
        <taxon>Streptophyta</taxon>
        <taxon>Embryophyta</taxon>
        <taxon>Tracheophyta</taxon>
        <taxon>Spermatophyta</taxon>
        <taxon>Magnoliopsida</taxon>
        <taxon>Magnoliidae</taxon>
        <taxon>Piperales</taxon>
        <taxon>Aristolochiaceae</taxon>
        <taxon>Aristolochia</taxon>
    </lineage>
</organism>
<dbReference type="Proteomes" id="UP000825729">
    <property type="component" value="Unassembled WGS sequence"/>
</dbReference>
<evidence type="ECO:0000313" key="20">
    <source>
        <dbReference type="Proteomes" id="UP000825729"/>
    </source>
</evidence>
<evidence type="ECO:0000256" key="4">
    <source>
        <dbReference type="ARBA" id="ARBA00013081"/>
    </source>
</evidence>
<dbReference type="SUPFAM" id="SSF56784">
    <property type="entry name" value="HAD-like"/>
    <property type="match status" value="1"/>
</dbReference>
<dbReference type="Gene3D" id="3.40.50.1000">
    <property type="entry name" value="HAD superfamily/HAD-like"/>
    <property type="match status" value="1"/>
</dbReference>
<feature type="compositionally biased region" description="Polar residues" evidence="16">
    <location>
        <begin position="607"/>
        <end position="632"/>
    </location>
</feature>
<dbReference type="InterPro" id="IPR004274">
    <property type="entry name" value="FCP1_dom"/>
</dbReference>
<feature type="compositionally biased region" description="Acidic residues" evidence="16">
    <location>
        <begin position="37"/>
        <end position="49"/>
    </location>
</feature>
<dbReference type="FunFam" id="3.40.50.10190:FF:000014">
    <property type="entry name" value="RNA polymerase II C-terminal domain phosphatase-like 3"/>
    <property type="match status" value="1"/>
</dbReference>
<dbReference type="SUPFAM" id="SSF52113">
    <property type="entry name" value="BRCT domain"/>
    <property type="match status" value="1"/>
</dbReference>
<dbReference type="FunFam" id="3.40.50.1000:FF:000098">
    <property type="entry name" value="RNA polymerase II C-terminal domain phosphatase-like 3"/>
    <property type="match status" value="1"/>
</dbReference>
<dbReference type="InterPro" id="IPR001357">
    <property type="entry name" value="BRCT_dom"/>
</dbReference>
<evidence type="ECO:0000256" key="3">
    <source>
        <dbReference type="ARBA" id="ARBA00004123"/>
    </source>
</evidence>
<feature type="region of interest" description="Disordered" evidence="16">
    <location>
        <begin position="353"/>
        <end position="380"/>
    </location>
</feature>
<dbReference type="GO" id="GO:0009651">
    <property type="term" value="P:response to salt stress"/>
    <property type="evidence" value="ECO:0007669"/>
    <property type="project" value="UniProtKB-ARBA"/>
</dbReference>
<reference evidence="19 20" key="1">
    <citation type="submission" date="2021-07" db="EMBL/GenBank/DDBJ databases">
        <title>The Aristolochia fimbriata genome: insights into angiosperm evolution, floral development and chemical biosynthesis.</title>
        <authorList>
            <person name="Jiao Y."/>
        </authorList>
    </citation>
    <scope>NUCLEOTIDE SEQUENCE [LARGE SCALE GENOMIC DNA]</scope>
    <source>
        <strain evidence="19">IBCAS-2021</strain>
        <tissue evidence="19">Leaf</tissue>
    </source>
</reference>
<feature type="domain" description="FCP1 homology" evidence="18">
    <location>
        <begin position="989"/>
        <end position="1169"/>
    </location>
</feature>
<dbReference type="GO" id="GO:0008420">
    <property type="term" value="F:RNA polymerase II CTD heptapeptide repeat phosphatase activity"/>
    <property type="evidence" value="ECO:0007669"/>
    <property type="project" value="InterPro"/>
</dbReference>
<dbReference type="Pfam" id="PF25505">
    <property type="entry name" value="ARM_CPL3"/>
    <property type="match status" value="1"/>
</dbReference>
<keyword evidence="10" id="KW-0805">Transcription regulation</keyword>
<evidence type="ECO:0000256" key="12">
    <source>
        <dbReference type="ARBA" id="ARBA00023242"/>
    </source>
</evidence>
<evidence type="ECO:0000313" key="19">
    <source>
        <dbReference type="EMBL" id="KAG9445824.1"/>
    </source>
</evidence>
<dbReference type="PROSITE" id="PS50969">
    <property type="entry name" value="FCP1"/>
    <property type="match status" value="1"/>
</dbReference>
<keyword evidence="11" id="KW-0804">Transcription</keyword>
<evidence type="ECO:0000256" key="15">
    <source>
        <dbReference type="ARBA" id="ARBA00063107"/>
    </source>
</evidence>
<comment type="subunit">
    <text evidence="15">Interacts with RAP74.</text>
</comment>
<comment type="cofactor">
    <cofactor evidence="1">
        <name>Mn(2+)</name>
        <dbReference type="ChEBI" id="CHEBI:29035"/>
    </cofactor>
</comment>
<comment type="catalytic activity">
    <reaction evidence="14">
        <text>O-phospho-L-threonyl-[protein] + H2O = L-threonyl-[protein] + phosphate</text>
        <dbReference type="Rhea" id="RHEA:47004"/>
        <dbReference type="Rhea" id="RHEA-COMP:11060"/>
        <dbReference type="Rhea" id="RHEA-COMP:11605"/>
        <dbReference type="ChEBI" id="CHEBI:15377"/>
        <dbReference type="ChEBI" id="CHEBI:30013"/>
        <dbReference type="ChEBI" id="CHEBI:43474"/>
        <dbReference type="ChEBI" id="CHEBI:61977"/>
        <dbReference type="EC" id="3.1.3.16"/>
    </reaction>
</comment>
<feature type="region of interest" description="Disordered" evidence="16">
    <location>
        <begin position="511"/>
        <end position="537"/>
    </location>
</feature>
<protein>
    <recommendedName>
        <fullName evidence="4">protein-serine/threonine phosphatase</fullName>
        <ecNumber evidence="4">3.1.3.16</ecNumber>
    </recommendedName>
</protein>
<feature type="region of interest" description="Disordered" evidence="16">
    <location>
        <begin position="819"/>
        <end position="854"/>
    </location>
</feature>
<evidence type="ECO:0000256" key="9">
    <source>
        <dbReference type="ARBA" id="ARBA00022884"/>
    </source>
</evidence>
<sequence>MIVAGTNRLFLNPNEEKTLNQMAREEPLLIDDMEEGEISDSESVEEISEQDFVHDAGASKSKSEPMDWMRLSGNYSGNLASLAWMQAVKNKPLAEIFVKENVRAEGTVRTSDRAVTDNRIGLADKKNETSVDCVVSISDDSGDDVEKEEGELEEGELLETEEDSMLLDAEVVDKSENTEEKISNSNKLSYNNLEKECKVREFERQVNSVKGILKTVTVRDAEISFHGVCSQIRNAMDILKPLISETYAPRVADLVDKTFGGIKTLHSVFRGSNLKQQEVYRDSFLRFLSNAKDQNPSLFSLNQIKEIEAMILSNSESTISNSRLMEKEKEMTNSNATFNQIDSGVVAESTFPAHVSPEKPRGTGSNSSNILSEKPGTINLGGTSSMDNMIESDSCMLGKVVATSGIEKTGRNGFEMLKLELPSKTKPDFGPLLNVHVDYDISSLPSPTREGPLSVPAEKPQSGADGLFNSPLMGGKQQEEVARGAGLHPYVTDALKAVSSYQQKFGRSSFFMSDKLPSPTPSEESDNVDEDSHEEVSSAAVDCVKTVNTTIPLQATAVYTGTLMSVPSIPSSKGQEPAKNTGVLDSGTNPNWKSSFKSRDPRLRNALSGSATTAVDPNNRSRTVESNSSTKEVTGGTSGLKKHIVEDSLLDGRAVKKQRTGLTDPSASRDPRVLAGLGGWLEDSSSVGAQPCNRDQSVHNMDPDVRKAENCETTTKVADTNGSSQQLPLSVVSLPSLLKELTAVNPTMLLKLIQIEQQKLATGIQSKSSDAVCAPITALPVPSSSGNVSSAGASELIQMPAKPLNPSQASSMTLQSELGKVRMKPRDPRRILQNSMVQKSQKPGTDQVKPDDPLPVIKDITTVREQTDQASTCLPAQSNQMPDIAPQFTSKLKNIAELVSSSQLNSIPLSGPENSHQPVVSTADKIDAQSGGVSQDQGNTSDLSRGVKMEQPQNPWGDLDLLLEGYDDKQRAAIQKERARRIKEQNKMFAAGKLCLVLDLDHTLLNSAKFIEVDPVHDEILRKKEEQDREKPQRHLFRFPHMGMWTKLRPGIWNFLEKASKLYELHLYTMGNKLYATEMAKVLDPSGALFAGRVISRGDDGDAIDADDRVPKSKDLDGVLGMESAVVIIDDSVRVWPHNRHNLILVERYTYFPCSRRQFGLPGPSLLEIDHDERPEDGTLASSLAVIERLHQNFFSQPCLNDVDVRSILAAEQQKILSGCRIVFSRIFPVGEANPHMHPLWKTAEQFGAVCTTQIDDQVTHVVANSLGTDKVNWALSTGRFVVHPGWSTGEGINAELVRGRRVAPRGVTPALVQPSSRWLHIIQKVFIILSTLKPFAAEMDGSELCPKADRQFSTVASFGWTVIPEPHFAVDIFWKIAHILNHRDDYLLDIRNAKLENSTAYNLALGILGRKEDWQRAESLLQEMTADSGCNLNFQVFNTLICGCYMRGLKYRRVVILHKLKRQARHMDEEGVLATTKDMRTSILSVFFSSRIYVKGGSLADACVVLDMMGKQDSLRSAYGRNGDLMNMRSTFWRMVFVGIPVPLETYNSMFDAYGKHDSIEKFNKVLRSLKDSSCVRIGLIYIEHHNKHIWEEGLD</sequence>
<evidence type="ECO:0000256" key="7">
    <source>
        <dbReference type="ARBA" id="ARBA00022737"/>
    </source>
</evidence>
<comment type="catalytic activity">
    <reaction evidence="13">
        <text>O-phospho-L-seryl-[protein] + H2O = L-seryl-[protein] + phosphate</text>
        <dbReference type="Rhea" id="RHEA:20629"/>
        <dbReference type="Rhea" id="RHEA-COMP:9863"/>
        <dbReference type="Rhea" id="RHEA-COMP:11604"/>
        <dbReference type="ChEBI" id="CHEBI:15377"/>
        <dbReference type="ChEBI" id="CHEBI:29999"/>
        <dbReference type="ChEBI" id="CHEBI:43474"/>
        <dbReference type="ChEBI" id="CHEBI:83421"/>
        <dbReference type="EC" id="3.1.3.16"/>
    </reaction>
</comment>
<dbReference type="SMART" id="SM00577">
    <property type="entry name" value="CPDc"/>
    <property type="match status" value="1"/>
</dbReference>
<evidence type="ECO:0000256" key="14">
    <source>
        <dbReference type="ARBA" id="ARBA00048336"/>
    </source>
</evidence>
<feature type="region of interest" description="Disordered" evidence="16">
    <location>
        <begin position="37"/>
        <end position="64"/>
    </location>
</feature>
<accession>A0AAV7EC36</accession>
<dbReference type="GO" id="GO:0046872">
    <property type="term" value="F:metal ion binding"/>
    <property type="evidence" value="ECO:0007669"/>
    <property type="project" value="UniProtKB-KW"/>
</dbReference>
<evidence type="ECO:0000259" key="17">
    <source>
        <dbReference type="PROSITE" id="PS50172"/>
    </source>
</evidence>
<keyword evidence="8" id="KW-0378">Hydrolase</keyword>
<dbReference type="Gene3D" id="3.40.50.10190">
    <property type="entry name" value="BRCT domain"/>
    <property type="match status" value="1"/>
</dbReference>
<evidence type="ECO:0000256" key="13">
    <source>
        <dbReference type="ARBA" id="ARBA00047761"/>
    </source>
</evidence>
<dbReference type="InterPro" id="IPR011947">
    <property type="entry name" value="FCP1_euk"/>
</dbReference>
<dbReference type="PANTHER" id="PTHR23081">
    <property type="entry name" value="RNA POLYMERASE II CTD PHOSPHATASE"/>
    <property type="match status" value="1"/>
</dbReference>